<protein>
    <submittedName>
        <fullName evidence="3">Membrane integrity-associated transporter subunit PqiC</fullName>
    </submittedName>
</protein>
<proteinExistence type="predicted"/>
<keyword evidence="4" id="KW-1185">Reference proteome</keyword>
<dbReference type="EMBL" id="JBHRTE010000026">
    <property type="protein sequence ID" value="MFC3167508.1"/>
    <property type="molecule type" value="Genomic_DNA"/>
</dbReference>
<dbReference type="RefSeq" id="WP_207471579.1">
    <property type="nucleotide sequence ID" value="NZ_JAFNAW010000077.1"/>
</dbReference>
<organism evidence="3 4">
    <name type="scientific">Paracoccus fontiphilus</name>
    <dbReference type="NCBI Taxonomy" id="1815556"/>
    <lineage>
        <taxon>Bacteria</taxon>
        <taxon>Pseudomonadati</taxon>
        <taxon>Pseudomonadota</taxon>
        <taxon>Alphaproteobacteria</taxon>
        <taxon>Rhodobacterales</taxon>
        <taxon>Paracoccaceae</taxon>
        <taxon>Paracoccus</taxon>
    </lineage>
</organism>
<dbReference type="InterPro" id="IPR005586">
    <property type="entry name" value="ABC_trans_aux"/>
</dbReference>
<reference evidence="4" key="1">
    <citation type="journal article" date="2019" name="Int. J. Syst. Evol. Microbiol.">
        <title>The Global Catalogue of Microorganisms (GCM) 10K type strain sequencing project: providing services to taxonomists for standard genome sequencing and annotation.</title>
        <authorList>
            <consortium name="The Broad Institute Genomics Platform"/>
            <consortium name="The Broad Institute Genome Sequencing Center for Infectious Disease"/>
            <person name="Wu L."/>
            <person name="Ma J."/>
        </authorList>
    </citation>
    <scope>NUCLEOTIDE SEQUENCE [LARGE SCALE GENOMIC DNA]</scope>
    <source>
        <strain evidence="4">KCTC 52239</strain>
    </source>
</reference>
<dbReference type="SUPFAM" id="SSF159594">
    <property type="entry name" value="XCC0632-like"/>
    <property type="match status" value="1"/>
</dbReference>
<feature type="signal peptide" evidence="1">
    <location>
        <begin position="1"/>
        <end position="23"/>
    </location>
</feature>
<evidence type="ECO:0000259" key="2">
    <source>
        <dbReference type="Pfam" id="PF03886"/>
    </source>
</evidence>
<gene>
    <name evidence="3" type="ORF">ACFOD7_05545</name>
</gene>
<dbReference type="Proteomes" id="UP001595557">
    <property type="component" value="Unassembled WGS sequence"/>
</dbReference>
<dbReference type="Pfam" id="PF03886">
    <property type="entry name" value="ABC_trans_aux"/>
    <property type="match status" value="1"/>
</dbReference>
<dbReference type="Gene3D" id="3.40.50.10610">
    <property type="entry name" value="ABC-type transport auxiliary lipoprotein component"/>
    <property type="match status" value="1"/>
</dbReference>
<keyword evidence="1" id="KW-0732">Signal</keyword>
<comment type="caution">
    <text evidence="3">The sequence shown here is derived from an EMBL/GenBank/DDBJ whole genome shotgun (WGS) entry which is preliminary data.</text>
</comment>
<feature type="chain" id="PRO_5046673281" evidence="1">
    <location>
        <begin position="24"/>
        <end position="212"/>
    </location>
</feature>
<sequence length="212" mass="21966">MTLTLRLPAALACLGLLGLGACSNPEKTARYLIDPPVTGEQVPNRLGSAELKDVSLPEYASGQEVAFQTADGAVRSNPDNLWADNPQRAFTQALARAISDASGATVIGEPWPLAEPPQRVLEVRVERALAQASGIYRLSGRYFVSDEGSGGANHARSFDISVPMATTGPGASAAAASRAIAILAQQIATLSGPGRTIATTAPADPFALDPLF</sequence>
<evidence type="ECO:0000256" key="1">
    <source>
        <dbReference type="SAM" id="SignalP"/>
    </source>
</evidence>
<feature type="domain" description="ABC-type transport auxiliary lipoprotein component" evidence="2">
    <location>
        <begin position="31"/>
        <end position="188"/>
    </location>
</feature>
<evidence type="ECO:0000313" key="3">
    <source>
        <dbReference type="EMBL" id="MFC3167508.1"/>
    </source>
</evidence>
<evidence type="ECO:0000313" key="4">
    <source>
        <dbReference type="Proteomes" id="UP001595557"/>
    </source>
</evidence>
<accession>A0ABV7IC78</accession>
<dbReference type="PROSITE" id="PS51257">
    <property type="entry name" value="PROKAR_LIPOPROTEIN"/>
    <property type="match status" value="1"/>
</dbReference>
<name>A0ABV7IC78_9RHOB</name>